<gene>
    <name evidence="2" type="ORF">HaLaN_26791</name>
</gene>
<organism evidence="2 3">
    <name type="scientific">Haematococcus lacustris</name>
    <name type="common">Green alga</name>
    <name type="synonym">Haematococcus pluvialis</name>
    <dbReference type="NCBI Taxonomy" id="44745"/>
    <lineage>
        <taxon>Eukaryota</taxon>
        <taxon>Viridiplantae</taxon>
        <taxon>Chlorophyta</taxon>
        <taxon>core chlorophytes</taxon>
        <taxon>Chlorophyceae</taxon>
        <taxon>CS clade</taxon>
        <taxon>Chlamydomonadales</taxon>
        <taxon>Haematococcaceae</taxon>
        <taxon>Haematococcus</taxon>
    </lineage>
</organism>
<reference evidence="2 3" key="1">
    <citation type="submission" date="2020-02" db="EMBL/GenBank/DDBJ databases">
        <title>Draft genome sequence of Haematococcus lacustris strain NIES-144.</title>
        <authorList>
            <person name="Morimoto D."/>
            <person name="Nakagawa S."/>
            <person name="Yoshida T."/>
            <person name="Sawayama S."/>
        </authorList>
    </citation>
    <scope>NUCLEOTIDE SEQUENCE [LARGE SCALE GENOMIC DNA]</scope>
    <source>
        <strain evidence="2 3">NIES-144</strain>
    </source>
</reference>
<feature type="region of interest" description="Disordered" evidence="1">
    <location>
        <begin position="28"/>
        <end position="78"/>
    </location>
</feature>
<evidence type="ECO:0000256" key="1">
    <source>
        <dbReference type="SAM" id="MobiDB-lite"/>
    </source>
</evidence>
<dbReference type="Proteomes" id="UP000485058">
    <property type="component" value="Unassembled WGS sequence"/>
</dbReference>
<proteinExistence type="predicted"/>
<evidence type="ECO:0000313" key="3">
    <source>
        <dbReference type="Proteomes" id="UP000485058"/>
    </source>
</evidence>
<comment type="caution">
    <text evidence="2">The sequence shown here is derived from an EMBL/GenBank/DDBJ whole genome shotgun (WGS) entry which is preliminary data.</text>
</comment>
<keyword evidence="3" id="KW-1185">Reference proteome</keyword>
<feature type="non-terminal residue" evidence="2">
    <location>
        <position position="279"/>
    </location>
</feature>
<dbReference type="EMBL" id="BLLF01003828">
    <property type="protein sequence ID" value="GFH28317.1"/>
    <property type="molecule type" value="Genomic_DNA"/>
</dbReference>
<evidence type="ECO:0000313" key="2">
    <source>
        <dbReference type="EMBL" id="GFH28317.1"/>
    </source>
</evidence>
<dbReference type="AlphaFoldDB" id="A0A6A0A7S5"/>
<accession>A0A6A0A7S5</accession>
<protein>
    <submittedName>
        <fullName evidence="2">Uncharacterized protein</fullName>
    </submittedName>
</protein>
<feature type="compositionally biased region" description="Basic and acidic residues" evidence="1">
    <location>
        <begin position="28"/>
        <end position="37"/>
    </location>
</feature>
<name>A0A6A0A7S5_HAELA</name>
<feature type="compositionally biased region" description="Polar residues" evidence="1">
    <location>
        <begin position="246"/>
        <end position="256"/>
    </location>
</feature>
<feature type="non-terminal residue" evidence="2">
    <location>
        <position position="1"/>
    </location>
</feature>
<sequence length="279" mass="30281">AWEASGAQNNWGMFSTAGEVVEAVIYSHADDEAKRTGDSGSKSKSRTKKEALVKPKPKPKPKAERQTARSHNPFGEENVDVYDTAHKAGYSAASMFAFRSVKPLYPIGKEPHGKYCAWKTKDPNAKWEAAEITAVGAVALAIEAKHAGILPKCVTYGGLEAVLCRVVLTTRTTHKTYIKKNTGKECGPKYAEEARIYEPYAKLRKEHGTLHVPPGWKLEHARGLTLKNLTGGTPVKRSPAAKTRDQPSNAPGTQPSVSTCIEHLLSAKAAEVAWKHGVS</sequence>
<feature type="region of interest" description="Disordered" evidence="1">
    <location>
        <begin position="228"/>
        <end position="256"/>
    </location>
</feature>